<gene>
    <name evidence="9" type="ORF">RIF29_13872</name>
</gene>
<keyword evidence="10" id="KW-1185">Reference proteome</keyword>
<evidence type="ECO:0000313" key="10">
    <source>
        <dbReference type="Proteomes" id="UP001372338"/>
    </source>
</evidence>
<feature type="transmembrane region" description="Helical" evidence="7">
    <location>
        <begin position="255"/>
        <end position="279"/>
    </location>
</feature>
<dbReference type="InterPro" id="IPR032454">
    <property type="entry name" value="Histone_H2A_C"/>
</dbReference>
<sequence length="813" mass="90411">MMASNEPKSSEKIIETKVAVKEKEQEPEPEPEHEVDVNEMKALPPPENYTPPPPHLPPTQQETNDLVNLRDEGICPDEQGNKLAQGTILKFDGVLELVGKLLVGVTIVHGGVLPNINPVAKASSWEILAFVIAGSCSSPSPEFDTIPEEFTISVTKFRKRFSFLGFIMEPPITTPLPINSTNVEEIQGFDSCRGHGKGFVGKGKIRDFYASERISHRLSTGDTLGGEDDSNKDQSAVWKNVRGDEKSRGGWTTAFILLANQALATLAFFGVGVNLVLFLTRVIGQDNADAANNVSKWTGTVYIFSLIGAFLSDSYWGRFITCTVFQFIFVMGLGLLSLTSWKYLIKPSGCGDEHTQCIPSSKFGIGLFYLSIYLVALGYGGHQPTLATFGADQFEEEKNKRQKNSREAFFCYFYFALNVGSLFSNTLLVYFEDKGMWTLGFAISLLSAIIALISFLAGFKRYRYLKTYGNPAIRILQVFVAVARKWKVDPAKVDELYEVEGKKSAIKGSRKIQHSDDFVFMDKAATITKENEVNDLKNNWRLCTVTQVEEAKCVMRMLPVWLCTIIYSVVFTQMASLFVEQGDVMNSYIGNFHFPAASMSVFDICSVLLCTGIYRQILVPLAGKLSGNPKGITELQRMGVGIIIGMLSMFAAGVTEFQRLKYVKHGEKTSSLTIFCQIPQYMLVGASEVFMYVGQLEFFNGQAPDGIKSFGSSLCMASISLGNYASSILVHMVMAITTKGEEPGWIPSNLNIGHMDRFFFLLAWLAAFDFVLYLFCARWYKNMTAEDSVKGSQENDDDDYDIDDEEEEVTNKV</sequence>
<feature type="compositionally biased region" description="Acidic residues" evidence="6">
    <location>
        <begin position="794"/>
        <end position="813"/>
    </location>
</feature>
<evidence type="ECO:0000256" key="1">
    <source>
        <dbReference type="ARBA" id="ARBA00004141"/>
    </source>
</evidence>
<organism evidence="9 10">
    <name type="scientific">Crotalaria pallida</name>
    <name type="common">Smooth rattlebox</name>
    <name type="synonym">Crotalaria striata</name>
    <dbReference type="NCBI Taxonomy" id="3830"/>
    <lineage>
        <taxon>Eukaryota</taxon>
        <taxon>Viridiplantae</taxon>
        <taxon>Streptophyta</taxon>
        <taxon>Embryophyta</taxon>
        <taxon>Tracheophyta</taxon>
        <taxon>Spermatophyta</taxon>
        <taxon>Magnoliopsida</taxon>
        <taxon>eudicotyledons</taxon>
        <taxon>Gunneridae</taxon>
        <taxon>Pentapetalae</taxon>
        <taxon>rosids</taxon>
        <taxon>fabids</taxon>
        <taxon>Fabales</taxon>
        <taxon>Fabaceae</taxon>
        <taxon>Papilionoideae</taxon>
        <taxon>50 kb inversion clade</taxon>
        <taxon>genistoids sensu lato</taxon>
        <taxon>core genistoids</taxon>
        <taxon>Crotalarieae</taxon>
        <taxon>Crotalaria</taxon>
    </lineage>
</organism>
<dbReference type="CDD" id="cd17419">
    <property type="entry name" value="MFS_NPF7"/>
    <property type="match status" value="1"/>
</dbReference>
<protein>
    <recommendedName>
        <fullName evidence="8">Histone H2A C-terminal domain-containing protein</fullName>
    </recommendedName>
</protein>
<feature type="region of interest" description="Disordered" evidence="6">
    <location>
        <begin position="788"/>
        <end position="813"/>
    </location>
</feature>
<keyword evidence="3 7" id="KW-0812">Transmembrane</keyword>
<dbReference type="InterPro" id="IPR000109">
    <property type="entry name" value="POT_fam"/>
</dbReference>
<name>A0AAN9FA89_CROPI</name>
<feature type="compositionally biased region" description="Basic and acidic residues" evidence="6">
    <location>
        <begin position="8"/>
        <end position="39"/>
    </location>
</feature>
<dbReference type="Proteomes" id="UP001372338">
    <property type="component" value="Unassembled WGS sequence"/>
</dbReference>
<evidence type="ECO:0000256" key="3">
    <source>
        <dbReference type="ARBA" id="ARBA00022692"/>
    </source>
</evidence>
<feature type="transmembrane region" description="Helical" evidence="7">
    <location>
        <begin position="758"/>
        <end position="780"/>
    </location>
</feature>
<dbReference type="Pfam" id="PF16211">
    <property type="entry name" value="Histone_H2A_C"/>
    <property type="match status" value="1"/>
</dbReference>
<comment type="similarity">
    <text evidence="2">Belongs to the major facilitator superfamily. Proton-dependent oligopeptide transporter (POT/PTR) (TC 2.A.17) family.</text>
</comment>
<accession>A0AAN9FA89</accession>
<keyword evidence="5 7" id="KW-0472">Membrane</keyword>
<dbReference type="AlphaFoldDB" id="A0AAN9FA89"/>
<feature type="transmembrane region" description="Helical" evidence="7">
    <location>
        <begin position="714"/>
        <end position="738"/>
    </location>
</feature>
<feature type="transmembrane region" description="Helical" evidence="7">
    <location>
        <begin position="558"/>
        <end position="579"/>
    </location>
</feature>
<feature type="transmembrane region" description="Helical" evidence="7">
    <location>
        <begin position="324"/>
        <end position="343"/>
    </location>
</feature>
<comment type="subcellular location">
    <subcellularLocation>
        <location evidence="1">Membrane</location>
        <topology evidence="1">Multi-pass membrane protein</topology>
    </subcellularLocation>
</comment>
<feature type="domain" description="Histone H2A C-terminal" evidence="8">
    <location>
        <begin position="99"/>
        <end position="119"/>
    </location>
</feature>
<feature type="region of interest" description="Disordered" evidence="6">
    <location>
        <begin position="1"/>
        <end position="61"/>
    </location>
</feature>
<evidence type="ECO:0000256" key="6">
    <source>
        <dbReference type="SAM" id="MobiDB-lite"/>
    </source>
</evidence>
<feature type="transmembrane region" description="Helical" evidence="7">
    <location>
        <begin position="635"/>
        <end position="652"/>
    </location>
</feature>
<evidence type="ECO:0000256" key="7">
    <source>
        <dbReference type="SAM" id="Phobius"/>
    </source>
</evidence>
<reference evidence="9 10" key="1">
    <citation type="submission" date="2024-01" db="EMBL/GenBank/DDBJ databases">
        <title>The genomes of 5 underutilized Papilionoideae crops provide insights into root nodulation and disease resistanc.</title>
        <authorList>
            <person name="Yuan L."/>
        </authorList>
    </citation>
    <scope>NUCLEOTIDE SEQUENCE [LARGE SCALE GENOMIC DNA]</scope>
    <source>
        <strain evidence="9">ZHUSHIDOU_FW_LH</strain>
        <tissue evidence="9">Leaf</tissue>
    </source>
</reference>
<dbReference type="GO" id="GO:0016020">
    <property type="term" value="C:membrane"/>
    <property type="evidence" value="ECO:0007669"/>
    <property type="project" value="UniProtKB-SubCell"/>
</dbReference>
<proteinExistence type="inferred from homology"/>
<dbReference type="Pfam" id="PF00854">
    <property type="entry name" value="PTR2"/>
    <property type="match status" value="1"/>
</dbReference>
<keyword evidence="4 7" id="KW-1133">Transmembrane helix</keyword>
<evidence type="ECO:0000256" key="5">
    <source>
        <dbReference type="ARBA" id="ARBA00023136"/>
    </source>
</evidence>
<feature type="compositionally biased region" description="Pro residues" evidence="6">
    <location>
        <begin position="43"/>
        <end position="57"/>
    </location>
</feature>
<dbReference type="PANTHER" id="PTHR11654">
    <property type="entry name" value="OLIGOPEPTIDE TRANSPORTER-RELATED"/>
    <property type="match status" value="1"/>
</dbReference>
<dbReference type="GO" id="GO:0022857">
    <property type="term" value="F:transmembrane transporter activity"/>
    <property type="evidence" value="ECO:0007669"/>
    <property type="project" value="InterPro"/>
</dbReference>
<feature type="transmembrane region" description="Helical" evidence="7">
    <location>
        <begin position="437"/>
        <end position="459"/>
    </location>
</feature>
<evidence type="ECO:0000259" key="8">
    <source>
        <dbReference type="Pfam" id="PF16211"/>
    </source>
</evidence>
<dbReference type="InterPro" id="IPR036259">
    <property type="entry name" value="MFS_trans_sf"/>
</dbReference>
<dbReference type="SUPFAM" id="SSF103473">
    <property type="entry name" value="MFS general substrate transporter"/>
    <property type="match status" value="1"/>
</dbReference>
<dbReference type="EMBL" id="JAYWIO010000003">
    <property type="protein sequence ID" value="KAK7272832.1"/>
    <property type="molecule type" value="Genomic_DNA"/>
</dbReference>
<feature type="transmembrane region" description="Helical" evidence="7">
    <location>
        <begin position="409"/>
        <end position="431"/>
    </location>
</feature>
<evidence type="ECO:0000256" key="4">
    <source>
        <dbReference type="ARBA" id="ARBA00022989"/>
    </source>
</evidence>
<feature type="transmembrane region" description="Helical" evidence="7">
    <location>
        <begin position="299"/>
        <end position="317"/>
    </location>
</feature>
<dbReference type="Gene3D" id="1.20.1250.20">
    <property type="entry name" value="MFS general substrate transporter like domains"/>
    <property type="match status" value="1"/>
</dbReference>
<evidence type="ECO:0000256" key="2">
    <source>
        <dbReference type="ARBA" id="ARBA00005982"/>
    </source>
</evidence>
<evidence type="ECO:0000313" key="9">
    <source>
        <dbReference type="EMBL" id="KAK7272832.1"/>
    </source>
</evidence>
<comment type="caution">
    <text evidence="9">The sequence shown here is derived from an EMBL/GenBank/DDBJ whole genome shotgun (WGS) entry which is preliminary data.</text>
</comment>